<keyword evidence="1" id="KW-0472">Membrane</keyword>
<evidence type="ECO:0000313" key="3">
    <source>
        <dbReference type="Proteomes" id="UP000028547"/>
    </source>
</evidence>
<protein>
    <recommendedName>
        <fullName evidence="4">DUF2029 domain-containing protein</fullName>
    </recommendedName>
</protein>
<organism evidence="2 3">
    <name type="scientific">Archangium violaceum Cb vi76</name>
    <dbReference type="NCBI Taxonomy" id="1406225"/>
    <lineage>
        <taxon>Bacteria</taxon>
        <taxon>Pseudomonadati</taxon>
        <taxon>Myxococcota</taxon>
        <taxon>Myxococcia</taxon>
        <taxon>Myxococcales</taxon>
        <taxon>Cystobacterineae</taxon>
        <taxon>Archangiaceae</taxon>
        <taxon>Archangium</taxon>
    </lineage>
</organism>
<feature type="transmembrane region" description="Helical" evidence="1">
    <location>
        <begin position="311"/>
        <end position="326"/>
    </location>
</feature>
<evidence type="ECO:0000313" key="2">
    <source>
        <dbReference type="EMBL" id="KFA87578.1"/>
    </source>
</evidence>
<accession>A0A084SGJ3</accession>
<evidence type="ECO:0000256" key="1">
    <source>
        <dbReference type="SAM" id="Phobius"/>
    </source>
</evidence>
<feature type="transmembrane region" description="Helical" evidence="1">
    <location>
        <begin position="119"/>
        <end position="137"/>
    </location>
</feature>
<dbReference type="AlphaFoldDB" id="A0A084SGJ3"/>
<dbReference type="EMBL" id="JPMI01000367">
    <property type="protein sequence ID" value="KFA87578.1"/>
    <property type="molecule type" value="Genomic_DNA"/>
</dbReference>
<evidence type="ECO:0008006" key="4">
    <source>
        <dbReference type="Google" id="ProtNLM"/>
    </source>
</evidence>
<feature type="transmembrane region" description="Helical" evidence="1">
    <location>
        <begin position="185"/>
        <end position="213"/>
    </location>
</feature>
<sequence length="374" mass="39830">MARSLPRPSRGTALVALLVLGLLGAQALLASPGGDLSSHYTDHLRHMAESQALVERGFAIYRQPYGEAARGLFPCPEHEGLFPDRTAPYPPLGMLLHWPPGWLERAGYLAPTTAHRLMTLQWLAVALAAGLLGLVLLRPHGRWALAGGALLLWPGLVGSGANGFYDVAYVLVGTAALLALREQRPATAVVLLGLCAAVHFRALVFAPVGLWALLAAWRAGRGRALASGAVAVGLVLTAAASAAALSGTLETIPADNPVHFSHLLRGKSSPPAFILLALGVAGYLVRYRYVWSALSVLAGAMVALMDRSHGYWHVLPLVVPALVLAAERPASAPPAPRLWWAAWGWALVGALVSFRYPLTPYWQWLVDVMRGRVA</sequence>
<keyword evidence="1" id="KW-0812">Transmembrane</keyword>
<dbReference type="Proteomes" id="UP000028547">
    <property type="component" value="Unassembled WGS sequence"/>
</dbReference>
<keyword evidence="1" id="KW-1133">Transmembrane helix</keyword>
<dbReference type="RefSeq" id="WP_043411905.1">
    <property type="nucleotide sequence ID" value="NZ_JPMI01000367.1"/>
</dbReference>
<comment type="caution">
    <text evidence="2">The sequence shown here is derived from an EMBL/GenBank/DDBJ whole genome shotgun (WGS) entry which is preliminary data.</text>
</comment>
<gene>
    <name evidence="2" type="ORF">Q664_47040</name>
</gene>
<feature type="transmembrane region" description="Helical" evidence="1">
    <location>
        <begin position="225"/>
        <end position="248"/>
    </location>
</feature>
<proteinExistence type="predicted"/>
<name>A0A084SGJ3_9BACT</name>
<reference evidence="2 3" key="1">
    <citation type="submission" date="2014-07" db="EMBL/GenBank/DDBJ databases">
        <title>Draft Genome Sequence of Gephyronic Acid Producer, Cystobacter violaceus Strain Cb vi76.</title>
        <authorList>
            <person name="Stevens D.C."/>
            <person name="Young J."/>
            <person name="Carmichael R."/>
            <person name="Tan J."/>
            <person name="Taylor R.E."/>
        </authorList>
    </citation>
    <scope>NUCLEOTIDE SEQUENCE [LARGE SCALE GENOMIC DNA]</scope>
    <source>
        <strain evidence="2 3">Cb vi76</strain>
    </source>
</reference>
<feature type="transmembrane region" description="Helical" evidence="1">
    <location>
        <begin position="144"/>
        <end position="165"/>
    </location>
</feature>
<feature type="transmembrane region" description="Helical" evidence="1">
    <location>
        <begin position="268"/>
        <end position="284"/>
    </location>
</feature>
<feature type="transmembrane region" description="Helical" evidence="1">
    <location>
        <begin position="338"/>
        <end position="358"/>
    </location>
</feature>